<evidence type="ECO:0000313" key="1">
    <source>
        <dbReference type="EMBL" id="KAF7769664.1"/>
    </source>
</evidence>
<evidence type="ECO:0000313" key="2">
    <source>
        <dbReference type="Proteomes" id="UP000016487"/>
    </source>
</evidence>
<dbReference type="AlphaFoldDB" id="A0AAD4AHE9"/>
<organism evidence="1 2">
    <name type="scientific">Pseudoalteromonas citrea</name>
    <dbReference type="NCBI Taxonomy" id="43655"/>
    <lineage>
        <taxon>Bacteria</taxon>
        <taxon>Pseudomonadati</taxon>
        <taxon>Pseudomonadota</taxon>
        <taxon>Gammaproteobacteria</taxon>
        <taxon>Alteromonadales</taxon>
        <taxon>Pseudoalteromonadaceae</taxon>
        <taxon>Pseudoalteromonas</taxon>
    </lineage>
</organism>
<dbReference type="EMBL" id="AHBZ03000021">
    <property type="protein sequence ID" value="KAF7769664.1"/>
    <property type="molecule type" value="Genomic_DNA"/>
</dbReference>
<protein>
    <submittedName>
        <fullName evidence="1">Uncharacterized protein</fullName>
    </submittedName>
</protein>
<comment type="caution">
    <text evidence="1">The sequence shown here is derived from an EMBL/GenBank/DDBJ whole genome shotgun (WGS) entry which is preliminary data.</text>
</comment>
<name>A0AAD4AHE9_9GAMM</name>
<reference evidence="1" key="2">
    <citation type="submission" date="2015-03" db="EMBL/GenBank/DDBJ databases">
        <title>Genome sequence of Pseudoalteromonas citrea.</title>
        <authorList>
            <person name="Xie B.-B."/>
            <person name="Rong J.-C."/>
            <person name="Qin Q.-L."/>
            <person name="Zhang Y.-Z."/>
        </authorList>
    </citation>
    <scope>NUCLEOTIDE SEQUENCE</scope>
    <source>
        <strain evidence="1">DSM 8771</strain>
    </source>
</reference>
<sequence>MFDSVYKLAQHQQRLTILTKQHKRLQAQGVYGVYRMHHLEVALLNHLYTVCDVPTHTPHVLAGMSLSQLADAGWKACFTLLTGHPDEAAIYHLIACYDLITEEIADSHVFEAHSAIESQAHMALLNCRPVHWQSRFDDALLARLFTLPEHYNRAFKQRVLSQPLTDSQAMSCLQSGCFDMQFSALLNGYCQSAAWFAEQLFAVFSRSNDEQIKARLLCLAGLTGDERWHEPCELFCAQHPQYSVEVLSHFQHKTALLMIIKLMGKAHVATQAYQAWQCLTNKPLPQVPLLAAVEPHNINALQTSQLQQAKMRPNLDAAEHERQRLALIKGGCVLNGVSYSPDNALTALADLAGIYVQRAALKQFSLPAAAMLYYDPLSAWQWRQISSDNTAGMAQ</sequence>
<reference evidence="1" key="1">
    <citation type="journal article" date="2012" name="J. Bacteriol.">
        <title>Genome sequences of type strains of seven species of the marine bacterium Pseudoalteromonas.</title>
        <authorList>
            <person name="Xie B.B."/>
            <person name="Shu Y.L."/>
            <person name="Qin Q.L."/>
            <person name="Rong J.C."/>
            <person name="Zhang X.Y."/>
            <person name="Chen X.L."/>
            <person name="Shi M."/>
            <person name="He H.L."/>
            <person name="Zhou B.C."/>
            <person name="Zhang Y.Z."/>
        </authorList>
    </citation>
    <scope>NUCLEOTIDE SEQUENCE</scope>
    <source>
        <strain evidence="1">DSM 8771</strain>
    </source>
</reference>
<gene>
    <name evidence="1" type="ORF">PCIT_a2535</name>
</gene>
<dbReference type="Proteomes" id="UP000016487">
    <property type="component" value="Unassembled WGS sequence"/>
</dbReference>
<accession>A0AAD4AHE9</accession>
<proteinExistence type="predicted"/>